<sequence length="227" mass="23202">MKPIITIRPAPGDARTVALAREMGIEVASHPLFAVEPVAWACPDAGAFDAILIGSANVLRHGGDCLSGLTTLPAWCVGEATAKGARKAGFTVAGSGTGGLQSLVPMAEAAGHRRLLRVSGEAHVPLSLPAGMSADTRTAYRVAAYQIPPELACMLCEPCVVLLHSGEAAAHFAAEVDRLGIARGNIALACLAPRIADSAGSGWMCLSTAPLTDDGALLALARQMCQA</sequence>
<evidence type="ECO:0000313" key="2">
    <source>
        <dbReference type="EMBL" id="GGD43003.1"/>
    </source>
</evidence>
<gene>
    <name evidence="2" type="ORF">GCM10010989_16340</name>
</gene>
<comment type="caution">
    <text evidence="2">The sequence shown here is derived from an EMBL/GenBank/DDBJ whole genome shotgun (WGS) entry which is preliminary data.</text>
</comment>
<proteinExistence type="predicted"/>
<dbReference type="Gene3D" id="3.40.50.10090">
    <property type="match status" value="1"/>
</dbReference>
<dbReference type="InterPro" id="IPR003754">
    <property type="entry name" value="4pyrrol_synth_uPrphyn_synth"/>
</dbReference>
<dbReference type="SUPFAM" id="SSF69618">
    <property type="entry name" value="HemD-like"/>
    <property type="match status" value="1"/>
</dbReference>
<dbReference type="CDD" id="cd06578">
    <property type="entry name" value="HemD"/>
    <property type="match status" value="1"/>
</dbReference>
<evidence type="ECO:0000259" key="1">
    <source>
        <dbReference type="Pfam" id="PF02602"/>
    </source>
</evidence>
<dbReference type="Pfam" id="PF02602">
    <property type="entry name" value="HEM4"/>
    <property type="match status" value="1"/>
</dbReference>
<dbReference type="GO" id="GO:0033014">
    <property type="term" value="P:tetrapyrrole biosynthetic process"/>
    <property type="evidence" value="ECO:0007669"/>
    <property type="project" value="InterPro"/>
</dbReference>
<dbReference type="GO" id="GO:0004852">
    <property type="term" value="F:uroporphyrinogen-III synthase activity"/>
    <property type="evidence" value="ECO:0007669"/>
    <property type="project" value="InterPro"/>
</dbReference>
<dbReference type="AlphaFoldDB" id="A0A917DJ90"/>
<dbReference type="EMBL" id="BMIO01000004">
    <property type="protein sequence ID" value="GGD43003.1"/>
    <property type="molecule type" value="Genomic_DNA"/>
</dbReference>
<name>A0A917DJ90_9SPHN</name>
<evidence type="ECO:0000313" key="3">
    <source>
        <dbReference type="Proteomes" id="UP000598997"/>
    </source>
</evidence>
<protein>
    <recommendedName>
        <fullName evidence="1">Tetrapyrrole biosynthesis uroporphyrinogen III synthase domain-containing protein</fullName>
    </recommendedName>
</protein>
<feature type="domain" description="Tetrapyrrole biosynthesis uroporphyrinogen III synthase" evidence="1">
    <location>
        <begin position="16"/>
        <end position="204"/>
    </location>
</feature>
<accession>A0A917DJ90</accession>
<reference evidence="2 3" key="1">
    <citation type="journal article" date="2014" name="Int. J. Syst. Evol. Microbiol.">
        <title>Complete genome sequence of Corynebacterium casei LMG S-19264T (=DSM 44701T), isolated from a smear-ripened cheese.</title>
        <authorList>
            <consortium name="US DOE Joint Genome Institute (JGI-PGF)"/>
            <person name="Walter F."/>
            <person name="Albersmeier A."/>
            <person name="Kalinowski J."/>
            <person name="Ruckert C."/>
        </authorList>
    </citation>
    <scope>NUCLEOTIDE SEQUENCE [LARGE SCALE GENOMIC DNA]</scope>
    <source>
        <strain evidence="2 3">CGMCC 1.15358</strain>
    </source>
</reference>
<dbReference type="Proteomes" id="UP000598997">
    <property type="component" value="Unassembled WGS sequence"/>
</dbReference>
<dbReference type="RefSeq" id="WP_066766238.1">
    <property type="nucleotide sequence ID" value="NZ_BMIO01000004.1"/>
</dbReference>
<organism evidence="2 3">
    <name type="scientific">Croceicoccus pelagius</name>
    <dbReference type="NCBI Taxonomy" id="1703341"/>
    <lineage>
        <taxon>Bacteria</taxon>
        <taxon>Pseudomonadati</taxon>
        <taxon>Pseudomonadota</taxon>
        <taxon>Alphaproteobacteria</taxon>
        <taxon>Sphingomonadales</taxon>
        <taxon>Erythrobacteraceae</taxon>
        <taxon>Croceicoccus</taxon>
    </lineage>
</organism>
<keyword evidence="3" id="KW-1185">Reference proteome</keyword>
<dbReference type="InterPro" id="IPR036108">
    <property type="entry name" value="4pyrrol_syn_uPrphyn_synt_sf"/>
</dbReference>